<keyword evidence="2" id="KW-0479">Metal-binding</keyword>
<sequence length="217" mass="24833">MPKETLLNIYNDMFQAFGPQHWWPADDDFEVIVGAILTQSVSWKNVEKAIDNLKKEGLMSLEAILSADNEKLAGLIRSTMYYNQKAKKLKNFCQYIARNYEGDIHNFFKNDVSQMRDQLLGIKGIGPETADSIILYAAEKPIFVVDAYTRRIFSRLGFFCPDVSYDEMQSFFMDNLPLDAALFNEYHALIVRLGKECCKNKGPLCSECPVKIHCSNM</sequence>
<evidence type="ECO:0000259" key="5">
    <source>
        <dbReference type="SMART" id="SM00478"/>
    </source>
</evidence>
<dbReference type="SUPFAM" id="SSF48150">
    <property type="entry name" value="DNA-glycosylase"/>
    <property type="match status" value="1"/>
</dbReference>
<keyword evidence="7" id="KW-1185">Reference proteome</keyword>
<proteinExistence type="predicted"/>
<keyword evidence="1" id="KW-0004">4Fe-4S</keyword>
<dbReference type="Gene3D" id="1.10.1670.10">
    <property type="entry name" value="Helix-hairpin-Helix base-excision DNA repair enzymes (C-terminal)"/>
    <property type="match status" value="1"/>
</dbReference>
<evidence type="ECO:0000256" key="3">
    <source>
        <dbReference type="ARBA" id="ARBA00023004"/>
    </source>
</evidence>
<dbReference type="STRING" id="224999.GCA_001485475_00968"/>
<reference evidence="6" key="1">
    <citation type="journal article" date="2016" name="Genome Announc.">
        <title>Draft Genome Sequence of the Syntrophic Lactate-Degrading Bacterium Tepidanaerobacter syntrophicus JLT.</title>
        <authorList>
            <person name="Matsuura N."/>
            <person name="Ohashi A."/>
            <person name="Tourlousse D.M."/>
            <person name="Sekiguchi Y."/>
        </authorList>
    </citation>
    <scope>NUCLEOTIDE SEQUENCE [LARGE SCALE GENOMIC DNA]</scope>
    <source>
        <strain evidence="6">JL</strain>
    </source>
</reference>
<dbReference type="PANTHER" id="PTHR10359:SF19">
    <property type="entry name" value="DNA REPAIR GLYCOSYLASE MJ1434-RELATED"/>
    <property type="match status" value="1"/>
</dbReference>
<accession>A0A0U9HLK6</accession>
<dbReference type="AlphaFoldDB" id="A0A0U9HLK6"/>
<dbReference type="GO" id="GO:0046872">
    <property type="term" value="F:metal ion binding"/>
    <property type="evidence" value="ECO:0007669"/>
    <property type="project" value="UniProtKB-KW"/>
</dbReference>
<dbReference type="Gene3D" id="1.10.340.30">
    <property type="entry name" value="Hypothetical protein, domain 2"/>
    <property type="match status" value="1"/>
</dbReference>
<dbReference type="Pfam" id="PF00730">
    <property type="entry name" value="HhH-GPD"/>
    <property type="match status" value="1"/>
</dbReference>
<dbReference type="PANTHER" id="PTHR10359">
    <property type="entry name" value="A/G-SPECIFIC ADENINE GLYCOSYLASE/ENDONUCLEASE III"/>
    <property type="match status" value="1"/>
</dbReference>
<evidence type="ECO:0000256" key="2">
    <source>
        <dbReference type="ARBA" id="ARBA00022723"/>
    </source>
</evidence>
<gene>
    <name evidence="6" type="ORF">TSYNT_6344</name>
</gene>
<evidence type="ECO:0000256" key="1">
    <source>
        <dbReference type="ARBA" id="ARBA00022485"/>
    </source>
</evidence>
<dbReference type="Proteomes" id="UP000062160">
    <property type="component" value="Unassembled WGS sequence"/>
</dbReference>
<organism evidence="6">
    <name type="scientific">Tepidanaerobacter syntrophicus</name>
    <dbReference type="NCBI Taxonomy" id="224999"/>
    <lineage>
        <taxon>Bacteria</taxon>
        <taxon>Bacillati</taxon>
        <taxon>Bacillota</taxon>
        <taxon>Clostridia</taxon>
        <taxon>Thermosediminibacterales</taxon>
        <taxon>Tepidanaerobacteraceae</taxon>
        <taxon>Tepidanaerobacter</taxon>
    </lineage>
</organism>
<keyword evidence="6" id="KW-0378">Hydrolase</keyword>
<evidence type="ECO:0000256" key="4">
    <source>
        <dbReference type="ARBA" id="ARBA00023014"/>
    </source>
</evidence>
<keyword evidence="3" id="KW-0408">Iron</keyword>
<evidence type="ECO:0000313" key="6">
    <source>
        <dbReference type="EMBL" id="GAQ24959.1"/>
    </source>
</evidence>
<keyword evidence="6" id="KW-0540">Nuclease</keyword>
<keyword evidence="4" id="KW-0411">Iron-sulfur</keyword>
<name>A0A0U9HLK6_9FIRM</name>
<dbReference type="SMART" id="SM00478">
    <property type="entry name" value="ENDO3c"/>
    <property type="match status" value="1"/>
</dbReference>
<dbReference type="InterPro" id="IPR011257">
    <property type="entry name" value="DNA_glycosylase"/>
</dbReference>
<dbReference type="GO" id="GO:0006284">
    <property type="term" value="P:base-excision repair"/>
    <property type="evidence" value="ECO:0007669"/>
    <property type="project" value="InterPro"/>
</dbReference>
<dbReference type="InterPro" id="IPR023170">
    <property type="entry name" value="HhH_base_excis_C"/>
</dbReference>
<dbReference type="InterPro" id="IPR003265">
    <property type="entry name" value="HhH-GPD_domain"/>
</dbReference>
<feature type="domain" description="HhH-GPD" evidence="5">
    <location>
        <begin position="37"/>
        <end position="196"/>
    </location>
</feature>
<dbReference type="CDD" id="cd00056">
    <property type="entry name" value="ENDO3c"/>
    <property type="match status" value="1"/>
</dbReference>
<dbReference type="PIRSF" id="PIRSF001435">
    <property type="entry name" value="Nth"/>
    <property type="match status" value="1"/>
</dbReference>
<dbReference type="GO" id="GO:0051539">
    <property type="term" value="F:4 iron, 4 sulfur cluster binding"/>
    <property type="evidence" value="ECO:0007669"/>
    <property type="project" value="UniProtKB-KW"/>
</dbReference>
<dbReference type="OrthoDB" id="9802365at2"/>
<dbReference type="EMBL" id="DF977000">
    <property type="protein sequence ID" value="GAQ24959.1"/>
    <property type="molecule type" value="Genomic_DNA"/>
</dbReference>
<keyword evidence="6" id="KW-0255">Endonuclease</keyword>
<dbReference type="GO" id="GO:0004519">
    <property type="term" value="F:endonuclease activity"/>
    <property type="evidence" value="ECO:0007669"/>
    <property type="project" value="UniProtKB-KW"/>
</dbReference>
<dbReference type="RefSeq" id="WP_059032265.1">
    <property type="nucleotide sequence ID" value="NZ_BSDN01000008.1"/>
</dbReference>
<evidence type="ECO:0000313" key="7">
    <source>
        <dbReference type="Proteomes" id="UP000062160"/>
    </source>
</evidence>
<protein>
    <submittedName>
        <fullName evidence="6">Endonuclease-3</fullName>
    </submittedName>
</protein>